<dbReference type="eggNOG" id="COG2404">
    <property type="taxonomic scope" value="Bacteria"/>
</dbReference>
<name>E3EJQ5_PAEPS</name>
<dbReference type="InterPro" id="IPR052968">
    <property type="entry name" value="Nucleotide_metab_enz"/>
</dbReference>
<reference evidence="1 2" key="1">
    <citation type="journal article" date="2011" name="J. Bacteriol.">
        <title>Complete genome sequence of Paenibacillus polymyxa SC2, a strain of plant growth-promoting Rhizobacterium with broad-spectrum antimicrobial activity.</title>
        <authorList>
            <person name="Ma M."/>
            <person name="Wang C."/>
            <person name="Ding Y."/>
            <person name="Li L."/>
            <person name="Shen D."/>
            <person name="Jiang X."/>
            <person name="Guan D."/>
            <person name="Cao F."/>
            <person name="Chen H."/>
            <person name="Feng R."/>
            <person name="Wang X."/>
            <person name="Ge Y."/>
            <person name="Yao L."/>
            <person name="Bing X."/>
            <person name="Yang X."/>
            <person name="Li J."/>
            <person name="Du B."/>
        </authorList>
    </citation>
    <scope>NUCLEOTIDE SEQUENCE [LARGE SCALE GENOMIC DNA]</scope>
    <source>
        <strain evidence="1 2">SC2</strain>
        <plasmid evidence="2">pSC2</plasmid>
    </source>
</reference>
<dbReference type="OrthoDB" id="2035301at2"/>
<keyword evidence="1" id="KW-0614">Plasmid</keyword>
<dbReference type="Gene3D" id="3.10.310.30">
    <property type="match status" value="1"/>
</dbReference>
<dbReference type="Proteomes" id="UP000006868">
    <property type="component" value="Plasmid pSC2"/>
</dbReference>
<organism evidence="1 2">
    <name type="scientific">Paenibacillus polymyxa (strain SC2)</name>
    <name type="common">Bacillus polymyxa</name>
    <dbReference type="NCBI Taxonomy" id="886882"/>
    <lineage>
        <taxon>Bacteria</taxon>
        <taxon>Bacillati</taxon>
        <taxon>Bacillota</taxon>
        <taxon>Bacilli</taxon>
        <taxon>Bacillales</taxon>
        <taxon>Paenibacillaceae</taxon>
        <taxon>Paenibacillus</taxon>
    </lineage>
</organism>
<dbReference type="InterPro" id="IPR038763">
    <property type="entry name" value="DHH_sf"/>
</dbReference>
<dbReference type="PATRIC" id="fig|886882.15.peg.5680"/>
<evidence type="ECO:0000313" key="1">
    <source>
        <dbReference type="EMBL" id="ADO59653.1"/>
    </source>
</evidence>
<sequence length="432" mass="50111">MDMTQVYSYCQAAKYVRKIQNCNKKEFEDRIRKAFGRINNIQISHEYLDDSMICCTCIVDSFCNDIYLCVDITKKDGKISVVRVSVSVNYCFYLDPKSFTKVVHVSHDDLDGRSPLILSRIAFSDKELITKACSYSRVDEIVKDMLNNELEKETTLMFITDISPSPEVLSRIHDMVQEGYRILLLDHHDAKPEVPVSEYKSWMKLDQTYPDGRGTAATGMYYDFLCANDLIKPTPILEDYIELVRLFDTWEWEEPENLRAKRLNDYFFMSHWEEFDKQVLLRLTSPEIIRETTAQYEAGVRTLFTFDENIEYMLDVEHKRIQGYCKKKKNQMKLLHGNVDSTDRMYKYGVVFAEKYQSEAGNFLCKEFMDEMDFVVLIDAGSKKMSLRRHKHKPVNVGAIALSLGGGGRPATAGCPLNEKTKHLFLDPLLVF</sequence>
<dbReference type="HOGENOM" id="CLU_052014_0_0_9"/>
<gene>
    <name evidence="1" type="ORF">PPSC2_26875</name>
</gene>
<geneLocation type="plasmid" evidence="1 2">
    <name>pSC2</name>
</geneLocation>
<dbReference type="PANTHER" id="PTHR42146">
    <property type="entry name" value="3',5'-CYCLIC-NUCLEOTIDE PHOSPHODIESTERASE"/>
    <property type="match status" value="1"/>
</dbReference>
<accession>E3EJQ5</accession>
<evidence type="ECO:0000313" key="2">
    <source>
        <dbReference type="Proteomes" id="UP000006868"/>
    </source>
</evidence>
<dbReference type="SUPFAM" id="SSF64182">
    <property type="entry name" value="DHH phosphoesterases"/>
    <property type="match status" value="1"/>
</dbReference>
<dbReference type="KEGG" id="ppm:PPSC2_26875"/>
<protein>
    <submittedName>
        <fullName evidence="1">Uncharacterized protein</fullName>
    </submittedName>
</protein>
<dbReference type="PANTHER" id="PTHR42146:SF1">
    <property type="entry name" value="OLIGORIBONUCLEASE NRNB"/>
    <property type="match status" value="1"/>
</dbReference>
<dbReference type="AlphaFoldDB" id="E3EJQ5"/>
<proteinExistence type="predicted"/>
<dbReference type="RefSeq" id="WP_013386067.1">
    <property type="nucleotide sequence ID" value="NC_014628.2"/>
</dbReference>
<dbReference type="EMBL" id="CP002214">
    <property type="protein sequence ID" value="ADO59653.1"/>
    <property type="molecule type" value="Genomic_DNA"/>
</dbReference>